<dbReference type="SUPFAM" id="SSF51735">
    <property type="entry name" value="NAD(P)-binding Rossmann-fold domains"/>
    <property type="match status" value="1"/>
</dbReference>
<dbReference type="PRINTS" id="PR00081">
    <property type="entry name" value="GDHRDH"/>
</dbReference>
<evidence type="ECO:0000256" key="1">
    <source>
        <dbReference type="ARBA" id="ARBA00006484"/>
    </source>
</evidence>
<dbReference type="InterPro" id="IPR050259">
    <property type="entry name" value="SDR"/>
</dbReference>
<evidence type="ECO:0000259" key="2">
    <source>
        <dbReference type="SMART" id="SM00822"/>
    </source>
</evidence>
<comment type="similarity">
    <text evidence="1">Belongs to the short-chain dehydrogenases/reductases (SDR) family.</text>
</comment>
<feature type="domain" description="Ketoreductase" evidence="2">
    <location>
        <begin position="8"/>
        <end position="188"/>
    </location>
</feature>
<organism evidence="3 4">
    <name type="scientific">Chloracidobacterium sp. N</name>
    <dbReference type="NCBI Taxonomy" id="2821540"/>
    <lineage>
        <taxon>Bacteria</taxon>
        <taxon>Pseudomonadati</taxon>
        <taxon>Acidobacteriota</taxon>
        <taxon>Terriglobia</taxon>
        <taxon>Terriglobales</taxon>
        <taxon>Acidobacteriaceae</taxon>
        <taxon>Chloracidobacterium</taxon>
        <taxon>Chloracidobacterium aggregatum</taxon>
    </lineage>
</organism>
<proteinExistence type="inferred from homology"/>
<dbReference type="SMART" id="SM00822">
    <property type="entry name" value="PKS_KR"/>
    <property type="match status" value="1"/>
</dbReference>
<dbReference type="Proteomes" id="UP000677668">
    <property type="component" value="Chromosome 2"/>
</dbReference>
<dbReference type="PRINTS" id="PR00080">
    <property type="entry name" value="SDRFAMILY"/>
</dbReference>
<accession>A0ABX8B3P7</accession>
<dbReference type="Gene3D" id="3.40.50.720">
    <property type="entry name" value="NAD(P)-binding Rossmann-like Domain"/>
    <property type="match status" value="1"/>
</dbReference>
<dbReference type="InterPro" id="IPR036291">
    <property type="entry name" value="NAD(P)-bd_dom_sf"/>
</dbReference>
<dbReference type="PANTHER" id="PTHR42879:SF2">
    <property type="entry name" value="3-OXOACYL-[ACYL-CARRIER-PROTEIN] REDUCTASE FABG"/>
    <property type="match status" value="1"/>
</dbReference>
<dbReference type="PROSITE" id="PS00061">
    <property type="entry name" value="ADH_SHORT"/>
    <property type="match status" value="1"/>
</dbReference>
<dbReference type="InterPro" id="IPR020904">
    <property type="entry name" value="Sc_DH/Rdtase_CS"/>
</dbReference>
<sequence length="249" mass="27038">MSKLLEGKVALVTGGSRGIGRGICEVFAREGCDIALNYHTNDAAAEEAATAIRALGRRVVTYRASVADRPAMKRVVQEVLADFERIDILVNNAAVNRPDMFLTMSDKAWDEVMGVNLNGLFNVTKPVFKHMARRRYGRILNISSIAGIRSVPTSVHYATSKAAVIGFTKMLAREGAAFGVLVNAIAAGIFDTDLGHTLPDRFREIYEMWCSVGRLGNPQEVGELAAFLVSDRNAYMNGEVIILDGGTVT</sequence>
<dbReference type="PANTHER" id="PTHR42879">
    <property type="entry name" value="3-OXOACYL-(ACYL-CARRIER-PROTEIN) REDUCTASE"/>
    <property type="match status" value="1"/>
</dbReference>
<name>A0ABX8B3P7_9BACT</name>
<reference evidence="3 4" key="1">
    <citation type="submission" date="2021-03" db="EMBL/GenBank/DDBJ databases">
        <title>Genomic and phenotypic characterization of Chloracidobacterium isolates provides evidence for multiple species.</title>
        <authorList>
            <person name="Saini M.K."/>
            <person name="Costas A.M.G."/>
            <person name="Tank M."/>
            <person name="Bryant D.A."/>
        </authorList>
    </citation>
    <scope>NUCLEOTIDE SEQUENCE [LARGE SCALE GENOMIC DNA]</scope>
    <source>
        <strain evidence="3 4">N</strain>
    </source>
</reference>
<dbReference type="InterPro" id="IPR057326">
    <property type="entry name" value="KR_dom"/>
</dbReference>
<keyword evidence="4" id="KW-1185">Reference proteome</keyword>
<evidence type="ECO:0000313" key="3">
    <source>
        <dbReference type="EMBL" id="QUV95270.1"/>
    </source>
</evidence>
<dbReference type="InterPro" id="IPR002347">
    <property type="entry name" value="SDR_fam"/>
</dbReference>
<dbReference type="RefSeq" id="WP_211423504.1">
    <property type="nucleotide sequence ID" value="NZ_CP072643.1"/>
</dbReference>
<protein>
    <submittedName>
        <fullName evidence="3">SDR family oxidoreductase</fullName>
    </submittedName>
</protein>
<dbReference type="Pfam" id="PF13561">
    <property type="entry name" value="adh_short_C2"/>
    <property type="match status" value="1"/>
</dbReference>
<gene>
    <name evidence="3" type="ORF">J8C05_14745</name>
</gene>
<evidence type="ECO:0000313" key="4">
    <source>
        <dbReference type="Proteomes" id="UP000677668"/>
    </source>
</evidence>
<dbReference type="EMBL" id="CP072643">
    <property type="protein sequence ID" value="QUV95270.1"/>
    <property type="molecule type" value="Genomic_DNA"/>
</dbReference>